<dbReference type="InterPro" id="IPR036388">
    <property type="entry name" value="WH-like_DNA-bd_sf"/>
</dbReference>
<evidence type="ECO:0000256" key="3">
    <source>
        <dbReference type="ARBA" id="ARBA00023125"/>
    </source>
</evidence>
<evidence type="ECO:0000313" key="7">
    <source>
        <dbReference type="Proteomes" id="UP001177597"/>
    </source>
</evidence>
<evidence type="ECO:0000256" key="2">
    <source>
        <dbReference type="ARBA" id="ARBA00023015"/>
    </source>
</evidence>
<feature type="domain" description="HTH lysR-type" evidence="5">
    <location>
        <begin position="8"/>
        <end position="65"/>
    </location>
</feature>
<dbReference type="GO" id="GO:0003700">
    <property type="term" value="F:DNA-binding transcription factor activity"/>
    <property type="evidence" value="ECO:0007669"/>
    <property type="project" value="InterPro"/>
</dbReference>
<proteinExistence type="inferred from homology"/>
<accession>A0AA95K7G9</accession>
<keyword evidence="3" id="KW-0238">DNA-binding</keyword>
<evidence type="ECO:0000259" key="5">
    <source>
        <dbReference type="PROSITE" id="PS50931"/>
    </source>
</evidence>
<dbReference type="AlphaFoldDB" id="A0AA95K7G9"/>
<dbReference type="Pfam" id="PF00126">
    <property type="entry name" value="HTH_1"/>
    <property type="match status" value="1"/>
</dbReference>
<dbReference type="PANTHER" id="PTHR30126:SF91">
    <property type="entry name" value="LYSR FAMILY TRANSCRIPTIONAL REGULATOR"/>
    <property type="match status" value="1"/>
</dbReference>
<keyword evidence="2" id="KW-0805">Transcription regulation</keyword>
<dbReference type="Proteomes" id="UP001177597">
    <property type="component" value="Chromosome"/>
</dbReference>
<dbReference type="CDD" id="cd05466">
    <property type="entry name" value="PBP2_LTTR_substrate"/>
    <property type="match status" value="1"/>
</dbReference>
<evidence type="ECO:0000256" key="4">
    <source>
        <dbReference type="ARBA" id="ARBA00023163"/>
    </source>
</evidence>
<protein>
    <submittedName>
        <fullName evidence="6">LysR family transcriptional regulator</fullName>
    </submittedName>
</protein>
<organism evidence="6 7">
    <name type="scientific">Arsenophonus nasoniae</name>
    <name type="common">son-killer infecting Nasonia vitripennis</name>
    <dbReference type="NCBI Taxonomy" id="638"/>
    <lineage>
        <taxon>Bacteria</taxon>
        <taxon>Pseudomonadati</taxon>
        <taxon>Pseudomonadota</taxon>
        <taxon>Gammaproteobacteria</taxon>
        <taxon>Enterobacterales</taxon>
        <taxon>Morganellaceae</taxon>
        <taxon>Arsenophonus</taxon>
    </lineage>
</organism>
<dbReference type="RefSeq" id="WP_280629012.1">
    <property type="nucleotide sequence ID" value="NZ_CP123498.1"/>
</dbReference>
<dbReference type="PROSITE" id="PS50931">
    <property type="entry name" value="HTH_LYSR"/>
    <property type="match status" value="1"/>
</dbReference>
<evidence type="ECO:0000313" key="6">
    <source>
        <dbReference type="EMBL" id="WGL94862.1"/>
    </source>
</evidence>
<dbReference type="EMBL" id="CP123498">
    <property type="protein sequence ID" value="WGL94862.1"/>
    <property type="molecule type" value="Genomic_DNA"/>
</dbReference>
<dbReference type="InterPro" id="IPR000847">
    <property type="entry name" value="LysR_HTH_N"/>
</dbReference>
<evidence type="ECO:0000256" key="1">
    <source>
        <dbReference type="ARBA" id="ARBA00009437"/>
    </source>
</evidence>
<comment type="similarity">
    <text evidence="1">Belongs to the LysR transcriptional regulatory family.</text>
</comment>
<dbReference type="InterPro" id="IPR005119">
    <property type="entry name" value="LysR_subst-bd"/>
</dbReference>
<sequence>MKKFLPQLENKMLMAFVAAAESGNFLQAGILLNKSKTTISRWINELEIILGYTLFDKRANGSVLDINSNGKLLLPKVKMFLLSLQKLEKFSFALNNNKEPAAIRLAFNQLIPEEAIADVVLKLKKEFPAVEIHIVHADLFDVEFTLNSNKADFVLGLQCVEIYNNINAQVVGDIQMMLVADPAHPLAKEQQVNSLSLSSETVIYPSLQGKVDDERYHFLPYSEMMLTTDYYSCVKLAEKGLGITYIPDHMAINSILTKKLKEVKVDKNEVNNIHSLMLYYRADYRYFAISAILSSGLKEWFGYH</sequence>
<reference evidence="6" key="1">
    <citation type="submission" date="2023-04" db="EMBL/GenBank/DDBJ databases">
        <title>Genome dynamics across the evolutionary transition to endosymbiosis.</title>
        <authorList>
            <person name="Siozios S."/>
            <person name="Nadal-Jimenez P."/>
            <person name="Azagi T."/>
            <person name="Sprong H."/>
            <person name="Frost C.L."/>
            <person name="Parratt S.R."/>
            <person name="Taylor G."/>
            <person name="Brettell L."/>
            <person name="Lew K.C."/>
            <person name="Croft L."/>
            <person name="King K.C."/>
            <person name="Brockhurst M.A."/>
            <person name="Hypsa V."/>
            <person name="Novakova E."/>
            <person name="Darby A.C."/>
            <person name="Hurst G.D.D."/>
        </authorList>
    </citation>
    <scope>NUCLEOTIDE SEQUENCE</scope>
    <source>
        <strain evidence="6">AIh</strain>
    </source>
</reference>
<name>A0AA95K7G9_9GAMM</name>
<dbReference type="SUPFAM" id="SSF46785">
    <property type="entry name" value="Winged helix' DNA-binding domain"/>
    <property type="match status" value="1"/>
</dbReference>
<keyword evidence="4" id="KW-0804">Transcription</keyword>
<dbReference type="PANTHER" id="PTHR30126">
    <property type="entry name" value="HTH-TYPE TRANSCRIPTIONAL REGULATOR"/>
    <property type="match status" value="1"/>
</dbReference>
<dbReference type="Pfam" id="PF03466">
    <property type="entry name" value="LysR_substrate"/>
    <property type="match status" value="1"/>
</dbReference>
<dbReference type="Gene3D" id="3.40.190.290">
    <property type="match status" value="1"/>
</dbReference>
<dbReference type="InterPro" id="IPR036390">
    <property type="entry name" value="WH_DNA-bd_sf"/>
</dbReference>
<gene>
    <name evidence="6" type="ORF">QE207_14400</name>
</gene>
<dbReference type="SUPFAM" id="SSF53850">
    <property type="entry name" value="Periplasmic binding protein-like II"/>
    <property type="match status" value="1"/>
</dbReference>
<dbReference type="GO" id="GO:0000976">
    <property type="term" value="F:transcription cis-regulatory region binding"/>
    <property type="evidence" value="ECO:0007669"/>
    <property type="project" value="TreeGrafter"/>
</dbReference>
<dbReference type="Gene3D" id="1.10.10.10">
    <property type="entry name" value="Winged helix-like DNA-binding domain superfamily/Winged helix DNA-binding domain"/>
    <property type="match status" value="1"/>
</dbReference>